<feature type="compositionally biased region" description="Basic and acidic residues" evidence="1">
    <location>
        <begin position="362"/>
        <end position="372"/>
    </location>
</feature>
<dbReference type="CDD" id="cd19757">
    <property type="entry name" value="Bbox1"/>
    <property type="match status" value="1"/>
</dbReference>
<dbReference type="STRING" id="4795.A0A225WQD4"/>
<dbReference type="Proteomes" id="UP000198211">
    <property type="component" value="Unassembled WGS sequence"/>
</dbReference>
<feature type="region of interest" description="Disordered" evidence="1">
    <location>
        <begin position="362"/>
        <end position="398"/>
    </location>
</feature>
<comment type="caution">
    <text evidence="2">The sequence shown here is derived from an EMBL/GenBank/DDBJ whole genome shotgun (WGS) entry which is preliminary data.</text>
</comment>
<dbReference type="EMBL" id="NBNE01000402">
    <property type="protein sequence ID" value="OWZ19772.1"/>
    <property type="molecule type" value="Genomic_DNA"/>
</dbReference>
<evidence type="ECO:0000313" key="2">
    <source>
        <dbReference type="EMBL" id="OWZ19772.1"/>
    </source>
</evidence>
<protein>
    <submittedName>
        <fullName evidence="2">Uncharacterized protein</fullName>
    </submittedName>
</protein>
<name>A0A225WQD4_9STRA</name>
<sequence>MTPSKEDNQVDHDDVQLMEKWDTARRMKAWNLHRRAVCSVLDKRHWWQTELAGDERDIRQVVVAKSPWEDENKIWVWPHRNRKENECGHYDVVPVLSHSSGLSSKEIQGFLVGEENMKEIQNQPIGSVSDDEASEWWRAHCTQSHLAINGAPTKPYSAEFSNNVTNEGDVFPVCTSEVVANPDLYKLQQKAKSAARRNSIQQDLKQRIEALTVQVERRVHEMETQVEDNTQVALEIVRRIQDQRVRVTREQQSAMTIQRYARGMHGRKHAREVRAEFFVMVRGRAIRRGRCEECGDQRAVLECKQCEESVHFCPICWVHVHSTRRRKVHVAIPMTAVVAPIPKQKADSTALLIEADSEITKGDGNTEAHLGELRGPTPAGIAAPRKTSEVGARLNPEF</sequence>
<dbReference type="PROSITE" id="PS50096">
    <property type="entry name" value="IQ"/>
    <property type="match status" value="1"/>
</dbReference>
<dbReference type="AlphaFoldDB" id="A0A225WQD4"/>
<proteinExistence type="predicted"/>
<evidence type="ECO:0000313" key="3">
    <source>
        <dbReference type="Proteomes" id="UP000198211"/>
    </source>
</evidence>
<reference evidence="3" key="1">
    <citation type="submission" date="2017-03" db="EMBL/GenBank/DDBJ databases">
        <title>Phytopthora megakarya and P. palmivora, two closely related causual agents of cacao black pod achieved similar genome size and gene model numbers by different mechanisms.</title>
        <authorList>
            <person name="Ali S."/>
            <person name="Shao J."/>
            <person name="Larry D.J."/>
            <person name="Kronmiller B."/>
            <person name="Shen D."/>
            <person name="Strem M.D."/>
            <person name="Melnick R.L."/>
            <person name="Guiltinan M.J."/>
            <person name="Tyler B.M."/>
            <person name="Meinhardt L.W."/>
            <person name="Bailey B.A."/>
        </authorList>
    </citation>
    <scope>NUCLEOTIDE SEQUENCE [LARGE SCALE GENOMIC DNA]</scope>
    <source>
        <strain evidence="3">zdho120</strain>
    </source>
</reference>
<dbReference type="OrthoDB" id="168282at2759"/>
<organism evidence="2 3">
    <name type="scientific">Phytophthora megakarya</name>
    <dbReference type="NCBI Taxonomy" id="4795"/>
    <lineage>
        <taxon>Eukaryota</taxon>
        <taxon>Sar</taxon>
        <taxon>Stramenopiles</taxon>
        <taxon>Oomycota</taxon>
        <taxon>Peronosporomycetes</taxon>
        <taxon>Peronosporales</taxon>
        <taxon>Peronosporaceae</taxon>
        <taxon>Phytophthora</taxon>
    </lineage>
</organism>
<accession>A0A225WQD4</accession>
<gene>
    <name evidence="2" type="ORF">PHMEG_0005931</name>
</gene>
<evidence type="ECO:0000256" key="1">
    <source>
        <dbReference type="SAM" id="MobiDB-lite"/>
    </source>
</evidence>
<keyword evidence="3" id="KW-1185">Reference proteome</keyword>